<feature type="domain" description="Homeobox" evidence="5">
    <location>
        <begin position="161"/>
        <end position="231"/>
    </location>
</feature>
<dbReference type="GO" id="GO:0005634">
    <property type="term" value="C:nucleus"/>
    <property type="evidence" value="ECO:0007669"/>
    <property type="project" value="UniProtKB-SubCell"/>
</dbReference>
<dbReference type="AlphaFoldDB" id="A0A443SNH4"/>
<dbReference type="SMART" id="SM00389">
    <property type="entry name" value="HOX"/>
    <property type="match status" value="1"/>
</dbReference>
<evidence type="ECO:0000256" key="4">
    <source>
        <dbReference type="SAM" id="SignalP"/>
    </source>
</evidence>
<dbReference type="SUPFAM" id="SSF46689">
    <property type="entry name" value="Homeodomain-like"/>
    <property type="match status" value="1"/>
</dbReference>
<dbReference type="PROSITE" id="PS50071">
    <property type="entry name" value="HOMEOBOX_2"/>
    <property type="match status" value="1"/>
</dbReference>
<dbReference type="CDD" id="cd00086">
    <property type="entry name" value="homeodomain"/>
    <property type="match status" value="1"/>
</dbReference>
<organism evidence="6 7">
    <name type="scientific">Leptotrombidium deliense</name>
    <dbReference type="NCBI Taxonomy" id="299467"/>
    <lineage>
        <taxon>Eukaryota</taxon>
        <taxon>Metazoa</taxon>
        <taxon>Ecdysozoa</taxon>
        <taxon>Arthropoda</taxon>
        <taxon>Chelicerata</taxon>
        <taxon>Arachnida</taxon>
        <taxon>Acari</taxon>
        <taxon>Acariformes</taxon>
        <taxon>Trombidiformes</taxon>
        <taxon>Prostigmata</taxon>
        <taxon>Anystina</taxon>
        <taxon>Parasitengona</taxon>
        <taxon>Trombiculoidea</taxon>
        <taxon>Trombiculidae</taxon>
        <taxon>Leptotrombidium</taxon>
    </lineage>
</organism>
<gene>
    <name evidence="6" type="ORF">B4U80_13660</name>
</gene>
<reference evidence="6 7" key="1">
    <citation type="journal article" date="2018" name="Gigascience">
        <title>Genomes of trombidid mites reveal novel predicted allergens and laterally-transferred genes associated with secondary metabolism.</title>
        <authorList>
            <person name="Dong X."/>
            <person name="Chaisiri K."/>
            <person name="Xia D."/>
            <person name="Armstrong S.D."/>
            <person name="Fang Y."/>
            <person name="Donnelly M.J."/>
            <person name="Kadowaki T."/>
            <person name="McGarry J.W."/>
            <person name="Darby A.C."/>
            <person name="Makepeace B.L."/>
        </authorList>
    </citation>
    <scope>NUCLEOTIDE SEQUENCE [LARGE SCALE GENOMIC DNA]</scope>
    <source>
        <strain evidence="6">UoL-UT</strain>
    </source>
</reference>
<dbReference type="Proteomes" id="UP000288716">
    <property type="component" value="Unassembled WGS sequence"/>
</dbReference>
<feature type="signal peptide" evidence="4">
    <location>
        <begin position="1"/>
        <end position="22"/>
    </location>
</feature>
<comment type="subcellular location">
    <subcellularLocation>
        <location evidence="1 2 3">Nucleus</location>
    </subcellularLocation>
</comment>
<evidence type="ECO:0000256" key="3">
    <source>
        <dbReference type="RuleBase" id="RU000682"/>
    </source>
</evidence>
<evidence type="ECO:0000313" key="6">
    <source>
        <dbReference type="EMBL" id="RWS29080.1"/>
    </source>
</evidence>
<sequence>MAALIFISDFIWLLHNRKPVMSEVPDDAKHKMRLQWIRRLRKTGISRSQIESTLPQLRKLEQCTNSSIIQPLTTQSDVDLDEASLKKNLNDYIGNDEYRCMVISTINNINFGCLTKYLKGDSNAFSTDKKQYLLQWFKKVNDSNQLHIITQRKKRKLQTIFEIPKKRKIISDERKNILECEFLKNKEIDHYRAVEIAQQCNNIRLDFQIDDMDSAYVQGWFRQRLKKWKNEKTACNLGASTSKQS</sequence>
<keyword evidence="2 3" id="KW-0238">DNA-binding</keyword>
<dbReference type="InterPro" id="IPR009057">
    <property type="entry name" value="Homeodomain-like_sf"/>
</dbReference>
<dbReference type="EMBL" id="NCKV01001079">
    <property type="protein sequence ID" value="RWS29080.1"/>
    <property type="molecule type" value="Genomic_DNA"/>
</dbReference>
<comment type="caution">
    <text evidence="6">The sequence shown here is derived from an EMBL/GenBank/DDBJ whole genome shotgun (WGS) entry which is preliminary data.</text>
</comment>
<accession>A0A443SNH4</accession>
<keyword evidence="2 3" id="KW-0371">Homeobox</keyword>
<dbReference type="Gene3D" id="1.10.10.60">
    <property type="entry name" value="Homeodomain-like"/>
    <property type="match status" value="1"/>
</dbReference>
<keyword evidence="7" id="KW-1185">Reference proteome</keyword>
<dbReference type="GO" id="GO:0003677">
    <property type="term" value="F:DNA binding"/>
    <property type="evidence" value="ECO:0007669"/>
    <property type="project" value="UniProtKB-UniRule"/>
</dbReference>
<keyword evidence="4" id="KW-0732">Signal</keyword>
<dbReference type="Pfam" id="PF00046">
    <property type="entry name" value="Homeodomain"/>
    <property type="match status" value="1"/>
</dbReference>
<evidence type="ECO:0000259" key="5">
    <source>
        <dbReference type="PROSITE" id="PS50071"/>
    </source>
</evidence>
<name>A0A443SNH4_9ACAR</name>
<protein>
    <recommendedName>
        <fullName evidence="5">Homeobox domain-containing protein</fullName>
    </recommendedName>
</protein>
<dbReference type="InterPro" id="IPR001356">
    <property type="entry name" value="HD"/>
</dbReference>
<evidence type="ECO:0000256" key="1">
    <source>
        <dbReference type="ARBA" id="ARBA00004123"/>
    </source>
</evidence>
<evidence type="ECO:0000313" key="7">
    <source>
        <dbReference type="Proteomes" id="UP000288716"/>
    </source>
</evidence>
<dbReference type="VEuPathDB" id="VectorBase:LDEU002959"/>
<proteinExistence type="predicted"/>
<evidence type="ECO:0000256" key="2">
    <source>
        <dbReference type="PROSITE-ProRule" id="PRU00108"/>
    </source>
</evidence>
<keyword evidence="2 3" id="KW-0539">Nucleus</keyword>
<feature type="DNA-binding region" description="Homeobox" evidence="2">
    <location>
        <begin position="163"/>
        <end position="232"/>
    </location>
</feature>
<feature type="chain" id="PRO_5019148634" description="Homeobox domain-containing protein" evidence="4">
    <location>
        <begin position="23"/>
        <end position="245"/>
    </location>
</feature>